<dbReference type="RefSeq" id="WP_218403698.1">
    <property type="nucleotide sequence ID" value="NZ_JAGSPC010000001.1"/>
</dbReference>
<protein>
    <submittedName>
        <fullName evidence="2">Uncharacterized protein</fullName>
    </submittedName>
</protein>
<feature type="compositionally biased region" description="Low complexity" evidence="1">
    <location>
        <begin position="112"/>
        <end position="121"/>
    </location>
</feature>
<name>A0A9X1JM36_9SPHN</name>
<accession>A0A9X1JM36</accession>
<keyword evidence="3" id="KW-1185">Reference proteome</keyword>
<evidence type="ECO:0000313" key="2">
    <source>
        <dbReference type="EMBL" id="MBV7258368.1"/>
    </source>
</evidence>
<gene>
    <name evidence="2" type="ORF">KCG46_02120</name>
</gene>
<feature type="region of interest" description="Disordered" evidence="1">
    <location>
        <begin position="82"/>
        <end position="180"/>
    </location>
</feature>
<comment type="caution">
    <text evidence="2">The sequence shown here is derived from an EMBL/GenBank/DDBJ whole genome shotgun (WGS) entry which is preliminary data.</text>
</comment>
<dbReference type="EMBL" id="JAGSPC010000001">
    <property type="protein sequence ID" value="MBV7258368.1"/>
    <property type="molecule type" value="Genomic_DNA"/>
</dbReference>
<evidence type="ECO:0000313" key="3">
    <source>
        <dbReference type="Proteomes" id="UP001138681"/>
    </source>
</evidence>
<proteinExistence type="predicted"/>
<reference evidence="2" key="1">
    <citation type="submission" date="2021-04" db="EMBL/GenBank/DDBJ databases">
        <authorList>
            <person name="Pira H."/>
            <person name="Risdian C."/>
            <person name="Wink J."/>
        </authorList>
    </citation>
    <scope>NUCLEOTIDE SEQUENCE</scope>
    <source>
        <strain evidence="2">WH158</strain>
    </source>
</reference>
<sequence length="180" mass="18278">MSKTMFQNSKGALIFAGATLFGAAIFAGSMGDEGPGAFVAPSNDRERGVSDESEDTEEAAPEEEAVFEDYAPAEDFGNMAFAEDEALIDDASGFDPEGFGTEPNGNTAIITPSNPSSAGRRPSGGPGSGRGPSKPSGSITRGGGSSAPKVAAPSTKPKVRFSRSKSNVQPNLNGIGDIGE</sequence>
<organism evidence="2 3">
    <name type="scientific">Erythrobacter crassostreae</name>
    <dbReference type="NCBI Taxonomy" id="2828328"/>
    <lineage>
        <taxon>Bacteria</taxon>
        <taxon>Pseudomonadati</taxon>
        <taxon>Pseudomonadota</taxon>
        <taxon>Alphaproteobacteria</taxon>
        <taxon>Sphingomonadales</taxon>
        <taxon>Erythrobacteraceae</taxon>
        <taxon>Erythrobacter/Porphyrobacter group</taxon>
        <taxon>Erythrobacter</taxon>
    </lineage>
</organism>
<feature type="region of interest" description="Disordered" evidence="1">
    <location>
        <begin position="32"/>
        <end position="70"/>
    </location>
</feature>
<evidence type="ECO:0000256" key="1">
    <source>
        <dbReference type="SAM" id="MobiDB-lite"/>
    </source>
</evidence>
<feature type="compositionally biased region" description="Acidic residues" evidence="1">
    <location>
        <begin position="51"/>
        <end position="67"/>
    </location>
</feature>
<dbReference type="Proteomes" id="UP001138681">
    <property type="component" value="Unassembled WGS sequence"/>
</dbReference>
<dbReference type="AlphaFoldDB" id="A0A9X1JM36"/>